<keyword evidence="2" id="KW-1185">Reference proteome</keyword>
<protein>
    <submittedName>
        <fullName evidence="1">Uncharacterized protein</fullName>
    </submittedName>
</protein>
<gene>
    <name evidence="1" type="ORF">DES43_103237</name>
</gene>
<dbReference type="EMBL" id="SNZF01000003">
    <property type="protein sequence ID" value="TDR37307.1"/>
    <property type="molecule type" value="Genomic_DNA"/>
</dbReference>
<dbReference type="RefSeq" id="WP_051520310.1">
    <property type="nucleotide sequence ID" value="NZ_KK073877.1"/>
</dbReference>
<evidence type="ECO:0000313" key="2">
    <source>
        <dbReference type="Proteomes" id="UP000294958"/>
    </source>
</evidence>
<evidence type="ECO:0000313" key="1">
    <source>
        <dbReference type="EMBL" id="TDR37307.1"/>
    </source>
</evidence>
<dbReference type="OrthoDB" id="7907305at2"/>
<accession>A0A4R6YK41</accession>
<name>A0A4R6YK41_9HYPH</name>
<dbReference type="Proteomes" id="UP000294958">
    <property type="component" value="Unassembled WGS sequence"/>
</dbReference>
<proteinExistence type="predicted"/>
<reference evidence="1 2" key="1">
    <citation type="submission" date="2019-03" db="EMBL/GenBank/DDBJ databases">
        <title>Genomic Encyclopedia of Type Strains, Phase IV (KMG-IV): sequencing the most valuable type-strain genomes for metagenomic binning, comparative biology and taxonomic classification.</title>
        <authorList>
            <person name="Goeker M."/>
        </authorList>
    </citation>
    <scope>NUCLEOTIDE SEQUENCE [LARGE SCALE GENOMIC DNA]</scope>
    <source>
        <strain evidence="1 2">DSM 11603</strain>
    </source>
</reference>
<dbReference type="AlphaFoldDB" id="A0A4R6YK41"/>
<sequence>MANMVEIERRQDEAQDQLRITIMNEFCRIMGRSGLQPMAVMRLAAHAVGEVYREVADSHSGPNACPCNWRPNERADTDMLCTALMAAIRYRPVADLRTMRIAGSA</sequence>
<comment type="caution">
    <text evidence="1">The sequence shown here is derived from an EMBL/GenBank/DDBJ whole genome shotgun (WGS) entry which is preliminary data.</text>
</comment>
<organism evidence="1 2">
    <name type="scientific">Aquamicrobium defluvii</name>
    <dbReference type="NCBI Taxonomy" id="69279"/>
    <lineage>
        <taxon>Bacteria</taxon>
        <taxon>Pseudomonadati</taxon>
        <taxon>Pseudomonadota</taxon>
        <taxon>Alphaproteobacteria</taxon>
        <taxon>Hyphomicrobiales</taxon>
        <taxon>Phyllobacteriaceae</taxon>
        <taxon>Aquamicrobium</taxon>
    </lineage>
</organism>